<name>A0AAD9Z0K6_9LECA</name>
<evidence type="ECO:0000313" key="3">
    <source>
        <dbReference type="Proteomes" id="UP001276659"/>
    </source>
</evidence>
<sequence>MTPGVTYMRQSDMRGLENNKTSAQGPSFRQAKFSLPAIMHLLKTIHIAHQIPLFALALAVTLPARKHAQLLNILPPPSNLTPLHNAQILTALLHSNLTLPQANQTISTPNHLPADPFFAETVTGSSVKFFNYGASLTAGDGFAAIVEAQRDCITHMQPPNNPNARIRGPLRIYSAGTVILRLMPLMVMTWAMWSAAVVVVLLFVDGYEFVELTFDVLDPDLGYLASGSLRLV</sequence>
<keyword evidence="3" id="KW-1185">Reference proteome</keyword>
<proteinExistence type="predicted"/>
<keyword evidence="1" id="KW-0472">Membrane</keyword>
<protein>
    <submittedName>
        <fullName evidence="2">Uncharacterized protein</fullName>
    </submittedName>
</protein>
<dbReference type="AlphaFoldDB" id="A0AAD9Z0K6"/>
<evidence type="ECO:0000313" key="2">
    <source>
        <dbReference type="EMBL" id="KAK3168303.1"/>
    </source>
</evidence>
<dbReference type="Proteomes" id="UP001276659">
    <property type="component" value="Unassembled WGS sequence"/>
</dbReference>
<gene>
    <name evidence="2" type="ORF">OEA41_004750</name>
</gene>
<keyword evidence="1" id="KW-1133">Transmembrane helix</keyword>
<dbReference type="EMBL" id="JASNWA010000010">
    <property type="protein sequence ID" value="KAK3168303.1"/>
    <property type="molecule type" value="Genomic_DNA"/>
</dbReference>
<reference evidence="2" key="1">
    <citation type="submission" date="2022-11" db="EMBL/GenBank/DDBJ databases">
        <title>Chromosomal genome sequence assembly and mating type (MAT) locus characterization of the leprose asexual lichenized fungus Lepraria neglecta (Nyl.) Erichsen.</title>
        <authorList>
            <person name="Allen J.L."/>
            <person name="Pfeffer B."/>
        </authorList>
    </citation>
    <scope>NUCLEOTIDE SEQUENCE</scope>
    <source>
        <strain evidence="2">Allen 5258</strain>
    </source>
</reference>
<organism evidence="2 3">
    <name type="scientific">Lepraria neglecta</name>
    <dbReference type="NCBI Taxonomy" id="209136"/>
    <lineage>
        <taxon>Eukaryota</taxon>
        <taxon>Fungi</taxon>
        <taxon>Dikarya</taxon>
        <taxon>Ascomycota</taxon>
        <taxon>Pezizomycotina</taxon>
        <taxon>Lecanoromycetes</taxon>
        <taxon>OSLEUM clade</taxon>
        <taxon>Lecanoromycetidae</taxon>
        <taxon>Lecanorales</taxon>
        <taxon>Lecanorineae</taxon>
        <taxon>Stereocaulaceae</taxon>
        <taxon>Lepraria</taxon>
    </lineage>
</organism>
<comment type="caution">
    <text evidence="2">The sequence shown here is derived from an EMBL/GenBank/DDBJ whole genome shotgun (WGS) entry which is preliminary data.</text>
</comment>
<keyword evidence="1" id="KW-0812">Transmembrane</keyword>
<evidence type="ECO:0000256" key="1">
    <source>
        <dbReference type="SAM" id="Phobius"/>
    </source>
</evidence>
<accession>A0AAD9Z0K6</accession>
<feature type="transmembrane region" description="Helical" evidence="1">
    <location>
        <begin position="178"/>
        <end position="204"/>
    </location>
</feature>